<evidence type="ECO:0000313" key="4">
    <source>
        <dbReference type="EMBL" id="EKC61047.1"/>
    </source>
</evidence>
<dbReference type="PROSITE" id="PS50978">
    <property type="entry name" value="NEAT"/>
    <property type="match status" value="1"/>
</dbReference>
<dbReference type="InterPro" id="IPR037250">
    <property type="entry name" value="NEAT_dom_sf"/>
</dbReference>
<gene>
    <name evidence="4" type="ORF">LEA_12546</name>
</gene>
<evidence type="ECO:0000256" key="1">
    <source>
        <dbReference type="ARBA" id="ARBA00004196"/>
    </source>
</evidence>
<proteinExistence type="predicted"/>
<evidence type="ECO:0000256" key="2">
    <source>
        <dbReference type="ARBA" id="ARBA00022729"/>
    </source>
</evidence>
<sequence length="199" mass="21871">LIQLWNIPGTDAPTGAPNDYELDEQKADVLTTVNEAGLDGTNADYPRVLKFTRDSSGEEYFYIRVDVDAMGDTHQSAKIVMDWDNAQKATLPDGVYEVEYSIMKAFEQDYSMANDVIDGPMTVEISNGAATYTLKVKARNQDGIIGHLLQLWNIPGTDAPTGAPDDYELDSQLAEILSTVNEEGLDGTKADYGNVFEFT</sequence>
<feature type="domain" description="NEAT" evidence="3">
    <location>
        <begin position="91"/>
        <end position="199"/>
    </location>
</feature>
<dbReference type="InterPro" id="IPR006635">
    <property type="entry name" value="NEAT_dom"/>
</dbReference>
<protein>
    <recommendedName>
        <fullName evidence="3">NEAT domain-containing protein</fullName>
    </recommendedName>
</protein>
<dbReference type="EMBL" id="AJWY01008495">
    <property type="protein sequence ID" value="EKC61047.1"/>
    <property type="molecule type" value="Genomic_DNA"/>
</dbReference>
<name>K1SKF0_9ZZZZ</name>
<comment type="subcellular location">
    <subcellularLocation>
        <location evidence="1">Cell envelope</location>
    </subcellularLocation>
</comment>
<dbReference type="Gene3D" id="2.60.40.1850">
    <property type="match status" value="1"/>
</dbReference>
<dbReference type="Pfam" id="PF05031">
    <property type="entry name" value="NEAT"/>
    <property type="match status" value="1"/>
</dbReference>
<feature type="non-terminal residue" evidence="4">
    <location>
        <position position="199"/>
    </location>
</feature>
<organism evidence="4">
    <name type="scientific">human gut metagenome</name>
    <dbReference type="NCBI Taxonomy" id="408170"/>
    <lineage>
        <taxon>unclassified sequences</taxon>
        <taxon>metagenomes</taxon>
        <taxon>organismal metagenomes</taxon>
    </lineage>
</organism>
<comment type="caution">
    <text evidence="4">The sequence shown here is derived from an EMBL/GenBank/DDBJ whole genome shotgun (WGS) entry which is preliminary data.</text>
</comment>
<accession>K1SKF0</accession>
<reference evidence="4" key="1">
    <citation type="journal article" date="2013" name="Environ. Microbiol.">
        <title>Microbiota from the distal guts of lean and obese adolescents exhibit partial functional redundancy besides clear differences in community structure.</title>
        <authorList>
            <person name="Ferrer M."/>
            <person name="Ruiz A."/>
            <person name="Lanza F."/>
            <person name="Haange S.B."/>
            <person name="Oberbach A."/>
            <person name="Till H."/>
            <person name="Bargiela R."/>
            <person name="Campoy C."/>
            <person name="Segura M.T."/>
            <person name="Richter M."/>
            <person name="von Bergen M."/>
            <person name="Seifert J."/>
            <person name="Suarez A."/>
        </authorList>
    </citation>
    <scope>NUCLEOTIDE SEQUENCE</scope>
</reference>
<dbReference type="GO" id="GO:0030313">
    <property type="term" value="C:cell envelope"/>
    <property type="evidence" value="ECO:0007669"/>
    <property type="project" value="UniProtKB-SubCell"/>
</dbReference>
<dbReference type="AlphaFoldDB" id="K1SKF0"/>
<feature type="non-terminal residue" evidence="4">
    <location>
        <position position="1"/>
    </location>
</feature>
<dbReference type="SUPFAM" id="SSF158911">
    <property type="entry name" value="NEAT domain-like"/>
    <property type="match status" value="1"/>
</dbReference>
<evidence type="ECO:0000259" key="3">
    <source>
        <dbReference type="PROSITE" id="PS50978"/>
    </source>
</evidence>
<keyword evidence="2" id="KW-0732">Signal</keyword>